<dbReference type="GO" id="GO:0031490">
    <property type="term" value="F:chromatin DNA binding"/>
    <property type="evidence" value="ECO:0007669"/>
    <property type="project" value="TreeGrafter"/>
</dbReference>
<dbReference type="PROSITE" id="PS50134">
    <property type="entry name" value="ZF_TAZ"/>
    <property type="match status" value="1"/>
</dbReference>
<dbReference type="SMART" id="SM00551">
    <property type="entry name" value="ZnF_TAZ"/>
    <property type="match status" value="1"/>
</dbReference>
<evidence type="ECO:0000313" key="15">
    <source>
        <dbReference type="Proteomes" id="UP000527355"/>
    </source>
</evidence>
<dbReference type="GO" id="GO:0005667">
    <property type="term" value="C:transcription regulator complex"/>
    <property type="evidence" value="ECO:0007669"/>
    <property type="project" value="TreeGrafter"/>
</dbReference>
<reference evidence="14 15" key="1">
    <citation type="journal article" date="2020" name="Nature">
        <title>Six reference-quality genomes reveal evolution of bat adaptations.</title>
        <authorList>
            <person name="Jebb D."/>
            <person name="Huang Z."/>
            <person name="Pippel M."/>
            <person name="Hughes G.M."/>
            <person name="Lavrichenko K."/>
            <person name="Devanna P."/>
            <person name="Winkler S."/>
            <person name="Jermiin L.S."/>
            <person name="Skirmuntt E.C."/>
            <person name="Katzourakis A."/>
            <person name="Burkitt-Gray L."/>
            <person name="Ray D.A."/>
            <person name="Sullivan K.A.M."/>
            <person name="Roscito J.G."/>
            <person name="Kirilenko B.M."/>
            <person name="Davalos L.M."/>
            <person name="Corthals A.P."/>
            <person name="Power M.L."/>
            <person name="Jones G."/>
            <person name="Ransome R.D."/>
            <person name="Dechmann D.K.N."/>
            <person name="Locatelli A.G."/>
            <person name="Puechmaille S.J."/>
            <person name="Fedrigo O."/>
            <person name="Jarvis E.D."/>
            <person name="Hiller M."/>
            <person name="Vernes S.C."/>
            <person name="Myers E.W."/>
            <person name="Teeling E.C."/>
        </authorList>
    </citation>
    <scope>NUCLEOTIDE SEQUENCE [LARGE SCALE GENOMIC DNA]</scope>
    <source>
        <strain evidence="14">MMyoMyo1</strain>
        <tissue evidence="14">Flight muscle</tissue>
    </source>
</reference>
<evidence type="ECO:0000256" key="3">
    <source>
        <dbReference type="ARBA" id="ARBA00022679"/>
    </source>
</evidence>
<dbReference type="VEuPathDB" id="HostDB:LOC118654706"/>
<dbReference type="InterPro" id="IPR035898">
    <property type="entry name" value="TAZ_dom_sf"/>
</dbReference>
<evidence type="ECO:0000256" key="8">
    <source>
        <dbReference type="ARBA" id="ARBA00023163"/>
    </source>
</evidence>
<keyword evidence="7" id="KW-0805">Transcription regulation</keyword>
<dbReference type="Pfam" id="PF00569">
    <property type="entry name" value="ZZ"/>
    <property type="match status" value="2"/>
</dbReference>
<dbReference type="GO" id="GO:0005634">
    <property type="term" value="C:nucleus"/>
    <property type="evidence" value="ECO:0007669"/>
    <property type="project" value="UniProtKB-SubCell"/>
</dbReference>
<organism evidence="14 15">
    <name type="scientific">Myotis myotis</name>
    <name type="common">Greater mouse-eared bat</name>
    <name type="synonym">Vespertilio myotis</name>
    <dbReference type="NCBI Taxonomy" id="51298"/>
    <lineage>
        <taxon>Eukaryota</taxon>
        <taxon>Metazoa</taxon>
        <taxon>Chordata</taxon>
        <taxon>Craniata</taxon>
        <taxon>Vertebrata</taxon>
        <taxon>Euteleostomi</taxon>
        <taxon>Mammalia</taxon>
        <taxon>Eutheria</taxon>
        <taxon>Laurasiatheria</taxon>
        <taxon>Chiroptera</taxon>
        <taxon>Yangochiroptera</taxon>
        <taxon>Vespertilionidae</taxon>
        <taxon>Myotis</taxon>
    </lineage>
</organism>
<evidence type="ECO:0000256" key="9">
    <source>
        <dbReference type="ARBA" id="ARBA00023242"/>
    </source>
</evidence>
<evidence type="ECO:0000256" key="4">
    <source>
        <dbReference type="ARBA" id="ARBA00022723"/>
    </source>
</evidence>
<dbReference type="FunFam" id="3.30.60.90:FF:000003">
    <property type="entry name" value="E1A binding protein p300"/>
    <property type="match status" value="2"/>
</dbReference>
<evidence type="ECO:0000259" key="12">
    <source>
        <dbReference type="PROSITE" id="PS50134"/>
    </source>
</evidence>
<dbReference type="EC" id="2.3.1.48" evidence="2"/>
<dbReference type="PROSITE" id="PS50135">
    <property type="entry name" value="ZF_ZZ_2"/>
    <property type="match status" value="2"/>
</dbReference>
<sequence>MPVEMHSQGQDRCVLTCTECKQRVETGWHCPGCEGYDLCINCYNTKGHTHEMVKVGLGPDEEAKEELHEADRGSLAMPVEMHSQGQDRCVLTCTECKQRVETGWHCPGCEGYDLCINCYNTKGHTHEMVKVGLGPDEEAEVGNEVGYQGERRFRNPLESQRQAIQGCILSLVHACQCRNANCWLKSCQKMKRVVLHTKRCQRKTNGGCPVCKQLIALCCYHAKECQESPCPVPFCLNIKRKLRELRPRLRQQRIGNRLLQG</sequence>
<evidence type="ECO:0000256" key="7">
    <source>
        <dbReference type="ARBA" id="ARBA00023015"/>
    </source>
</evidence>
<dbReference type="VEuPathDB" id="HostDB:LOC118649232"/>
<keyword evidence="4 10" id="KW-0479">Metal-binding</keyword>
<dbReference type="SUPFAM" id="SSF57850">
    <property type="entry name" value="RING/U-box"/>
    <property type="match status" value="2"/>
</dbReference>
<evidence type="ECO:0000259" key="13">
    <source>
        <dbReference type="PROSITE" id="PS50135"/>
    </source>
</evidence>
<dbReference type="GO" id="GO:0008270">
    <property type="term" value="F:zinc ion binding"/>
    <property type="evidence" value="ECO:0007669"/>
    <property type="project" value="UniProtKB-KW"/>
</dbReference>
<keyword evidence="8" id="KW-0804">Transcription</keyword>
<comment type="caution">
    <text evidence="14">The sequence shown here is derived from an EMBL/GenBank/DDBJ whole genome shotgun (WGS) entry which is preliminary data.</text>
</comment>
<feature type="zinc finger region" description="TAZ-type" evidence="10">
    <location>
        <begin position="157"/>
        <end position="238"/>
    </location>
</feature>
<accession>A0A7J8AN56</accession>
<gene>
    <name evidence="14" type="ORF">mMyoMyo1_008119</name>
</gene>
<dbReference type="GO" id="GO:0004402">
    <property type="term" value="F:histone acetyltransferase activity"/>
    <property type="evidence" value="ECO:0007669"/>
    <property type="project" value="InterPro"/>
</dbReference>
<evidence type="ECO:0000256" key="5">
    <source>
        <dbReference type="ARBA" id="ARBA00022771"/>
    </source>
</evidence>
<dbReference type="PANTHER" id="PTHR13808">
    <property type="entry name" value="CBP/P300-RELATED"/>
    <property type="match status" value="1"/>
</dbReference>
<dbReference type="PANTHER" id="PTHR13808:SF34">
    <property type="entry name" value="CREB-BINDING PROTEIN"/>
    <property type="match status" value="1"/>
</dbReference>
<comment type="subcellular location">
    <subcellularLocation>
        <location evidence="1">Nucleus</location>
    </subcellularLocation>
</comment>
<dbReference type="GO" id="GO:0045944">
    <property type="term" value="P:positive regulation of transcription by RNA polymerase II"/>
    <property type="evidence" value="ECO:0007669"/>
    <property type="project" value="TreeGrafter"/>
</dbReference>
<feature type="domain" description="ZZ-type" evidence="13">
    <location>
        <begin position="12"/>
        <end position="60"/>
    </location>
</feature>
<evidence type="ECO:0000256" key="6">
    <source>
        <dbReference type="ARBA" id="ARBA00022833"/>
    </source>
</evidence>
<dbReference type="Pfam" id="PF02135">
    <property type="entry name" value="zf-TAZ"/>
    <property type="match status" value="1"/>
</dbReference>
<dbReference type="GO" id="GO:0003713">
    <property type="term" value="F:transcription coactivator activity"/>
    <property type="evidence" value="ECO:0007669"/>
    <property type="project" value="TreeGrafter"/>
</dbReference>
<name>A0A7J8AN56_MYOMY</name>
<feature type="domain" description="TAZ-type" evidence="12">
    <location>
        <begin position="157"/>
        <end position="238"/>
    </location>
</feature>
<keyword evidence="6 10" id="KW-0862">Zinc</keyword>
<dbReference type="SUPFAM" id="SSF57933">
    <property type="entry name" value="TAZ domain"/>
    <property type="match status" value="1"/>
</dbReference>
<dbReference type="GO" id="GO:0000123">
    <property type="term" value="C:histone acetyltransferase complex"/>
    <property type="evidence" value="ECO:0007669"/>
    <property type="project" value="TreeGrafter"/>
</dbReference>
<evidence type="ECO:0000256" key="11">
    <source>
        <dbReference type="PROSITE-ProRule" id="PRU00228"/>
    </source>
</evidence>
<feature type="domain" description="ZZ-type" evidence="13">
    <location>
        <begin position="88"/>
        <end position="136"/>
    </location>
</feature>
<keyword evidence="15" id="KW-1185">Reference proteome</keyword>
<keyword evidence="9" id="KW-0539">Nucleus</keyword>
<dbReference type="EMBL" id="JABWUV010000001">
    <property type="protein sequence ID" value="KAF6387656.1"/>
    <property type="molecule type" value="Genomic_DNA"/>
</dbReference>
<dbReference type="Gene3D" id="1.20.1020.10">
    <property type="entry name" value="TAZ domain"/>
    <property type="match status" value="1"/>
</dbReference>
<evidence type="ECO:0000313" key="14">
    <source>
        <dbReference type="EMBL" id="KAF6387656.1"/>
    </source>
</evidence>
<dbReference type="InterPro" id="IPR000197">
    <property type="entry name" value="Znf_TAZ"/>
</dbReference>
<evidence type="ECO:0000256" key="2">
    <source>
        <dbReference type="ARBA" id="ARBA00013184"/>
    </source>
</evidence>
<dbReference type="InterPro" id="IPR013178">
    <property type="entry name" value="Histone_AcTrfase_Rtt109/CBP"/>
</dbReference>
<keyword evidence="5 11" id="KW-0863">Zinc-finger</keyword>
<dbReference type="AlphaFoldDB" id="A0A7J8AN56"/>
<evidence type="ECO:0000256" key="10">
    <source>
        <dbReference type="PROSITE-ProRule" id="PRU00203"/>
    </source>
</evidence>
<dbReference type="InterPro" id="IPR043145">
    <property type="entry name" value="Znf_ZZ_sf"/>
</dbReference>
<dbReference type="Gene3D" id="3.30.60.90">
    <property type="match status" value="2"/>
</dbReference>
<dbReference type="Proteomes" id="UP000527355">
    <property type="component" value="Unassembled WGS sequence"/>
</dbReference>
<evidence type="ECO:0000256" key="1">
    <source>
        <dbReference type="ARBA" id="ARBA00004123"/>
    </source>
</evidence>
<protein>
    <recommendedName>
        <fullName evidence="2">histone acetyltransferase</fullName>
        <ecNumber evidence="2">2.3.1.48</ecNumber>
    </recommendedName>
</protein>
<dbReference type="PROSITE" id="PS01357">
    <property type="entry name" value="ZF_ZZ_1"/>
    <property type="match status" value="2"/>
</dbReference>
<dbReference type="InterPro" id="IPR000433">
    <property type="entry name" value="Znf_ZZ"/>
</dbReference>
<keyword evidence="3" id="KW-0808">Transferase</keyword>
<dbReference type="SMART" id="SM00291">
    <property type="entry name" value="ZnF_ZZ"/>
    <property type="match status" value="2"/>
</dbReference>
<proteinExistence type="predicted"/>